<reference evidence="1 2" key="1">
    <citation type="journal article" date="2019" name="Int. J. Syst. Evol. Microbiol.">
        <title>The Global Catalogue of Microorganisms (GCM) 10K type strain sequencing project: providing services to taxonomists for standard genome sequencing and annotation.</title>
        <authorList>
            <consortium name="The Broad Institute Genomics Platform"/>
            <consortium name="The Broad Institute Genome Sequencing Center for Infectious Disease"/>
            <person name="Wu L."/>
            <person name="Ma J."/>
        </authorList>
    </citation>
    <scope>NUCLEOTIDE SEQUENCE [LARGE SCALE GENOMIC DNA]</scope>
    <source>
        <strain evidence="1 2">XZYJ18</strain>
    </source>
</reference>
<accession>A0ABD5PZA9</accession>
<organism evidence="1 2">
    <name type="scientific">Halorussus aquaticus</name>
    <dbReference type="NCBI Taxonomy" id="2953748"/>
    <lineage>
        <taxon>Archaea</taxon>
        <taxon>Methanobacteriati</taxon>
        <taxon>Methanobacteriota</taxon>
        <taxon>Stenosarchaea group</taxon>
        <taxon>Halobacteria</taxon>
        <taxon>Halobacteriales</taxon>
        <taxon>Haladaptataceae</taxon>
        <taxon>Halorussus</taxon>
    </lineage>
</organism>
<dbReference type="RefSeq" id="WP_163522730.1">
    <property type="nucleotide sequence ID" value="NZ_CP100401.1"/>
</dbReference>
<dbReference type="Proteomes" id="UP001595945">
    <property type="component" value="Unassembled WGS sequence"/>
</dbReference>
<evidence type="ECO:0000313" key="2">
    <source>
        <dbReference type="Proteomes" id="UP001595945"/>
    </source>
</evidence>
<gene>
    <name evidence="1" type="ORF">ACFO9K_05675</name>
</gene>
<dbReference type="GeneID" id="73047004"/>
<name>A0ABD5PZA9_9EURY</name>
<keyword evidence="2" id="KW-1185">Reference proteome</keyword>
<evidence type="ECO:0008006" key="3">
    <source>
        <dbReference type="Google" id="ProtNLM"/>
    </source>
</evidence>
<comment type="caution">
    <text evidence="1">The sequence shown here is derived from an EMBL/GenBank/DDBJ whole genome shotgun (WGS) entry which is preliminary data.</text>
</comment>
<dbReference type="AlphaFoldDB" id="A0ABD5PZA9"/>
<dbReference type="EMBL" id="JBHSHT010000001">
    <property type="protein sequence ID" value="MFC4823743.1"/>
    <property type="molecule type" value="Genomic_DNA"/>
</dbReference>
<proteinExistence type="predicted"/>
<protein>
    <recommendedName>
        <fullName evidence="3">Small CPxCG-related zinc finger protein</fullName>
    </recommendedName>
</protein>
<sequence>MAEKGVRVTCPHCEEKTGATIPARRSVRRVHEEYDGRKVRDGFCNRCGEEFAVRYE</sequence>
<evidence type="ECO:0000313" key="1">
    <source>
        <dbReference type="EMBL" id="MFC4823743.1"/>
    </source>
</evidence>